<dbReference type="InterPro" id="IPR008927">
    <property type="entry name" value="6-PGluconate_DH-like_C_sf"/>
</dbReference>
<dbReference type="Proteomes" id="UP001596058">
    <property type="component" value="Unassembled WGS sequence"/>
</dbReference>
<keyword evidence="5" id="KW-1185">Reference proteome</keyword>
<dbReference type="PANTHER" id="PTHR21363">
    <property type="entry name" value="PREPHENATE DEHYDROGENASE"/>
    <property type="match status" value="1"/>
</dbReference>
<dbReference type="InterPro" id="IPR036291">
    <property type="entry name" value="NAD(P)-bd_dom_sf"/>
</dbReference>
<keyword evidence="2" id="KW-0560">Oxidoreductase</keyword>
<dbReference type="Gene3D" id="1.10.3660.10">
    <property type="entry name" value="6-phosphogluconate dehydrogenase C-terminal like domain"/>
    <property type="match status" value="1"/>
</dbReference>
<evidence type="ECO:0000313" key="5">
    <source>
        <dbReference type="Proteomes" id="UP001596058"/>
    </source>
</evidence>
<dbReference type="Gene3D" id="3.40.50.720">
    <property type="entry name" value="NAD(P)-binding Rossmann-like Domain"/>
    <property type="match status" value="1"/>
</dbReference>
<dbReference type="InterPro" id="IPR046825">
    <property type="entry name" value="PDH_C"/>
</dbReference>
<dbReference type="InterPro" id="IPR046826">
    <property type="entry name" value="PDH_N"/>
</dbReference>
<organism evidence="4 5">
    <name type="scientific">Nonomuraea insulae</name>
    <dbReference type="NCBI Taxonomy" id="1616787"/>
    <lineage>
        <taxon>Bacteria</taxon>
        <taxon>Bacillati</taxon>
        <taxon>Actinomycetota</taxon>
        <taxon>Actinomycetes</taxon>
        <taxon>Streptosporangiales</taxon>
        <taxon>Streptosporangiaceae</taxon>
        <taxon>Nonomuraea</taxon>
    </lineage>
</organism>
<gene>
    <name evidence="4" type="ORF">ACFPZ3_24810</name>
</gene>
<evidence type="ECO:0000256" key="2">
    <source>
        <dbReference type="ARBA" id="ARBA00023002"/>
    </source>
</evidence>
<comment type="similarity">
    <text evidence="1">Belongs to the prephenate/arogenate dehydrogenase family.</text>
</comment>
<dbReference type="RefSeq" id="WP_379516605.1">
    <property type="nucleotide sequence ID" value="NZ_JBHSPA010000027.1"/>
</dbReference>
<comment type="caution">
    <text evidence="4">The sequence shown here is derived from an EMBL/GenBank/DDBJ whole genome shotgun (WGS) entry which is preliminary data.</text>
</comment>
<dbReference type="SUPFAM" id="SSF51735">
    <property type="entry name" value="NAD(P)-binding Rossmann-fold domains"/>
    <property type="match status" value="1"/>
</dbReference>
<dbReference type="Pfam" id="PF02153">
    <property type="entry name" value="PDH_N"/>
    <property type="match status" value="1"/>
</dbReference>
<evidence type="ECO:0000256" key="1">
    <source>
        <dbReference type="ARBA" id="ARBA00007964"/>
    </source>
</evidence>
<dbReference type="InterPro" id="IPR003099">
    <property type="entry name" value="Prephen_DH"/>
</dbReference>
<sequence>MTTRTGPPAPEIRHVTVVGCGLIGTSVALALRAEGVRVTLADHDPRSLSEAVRMGAGLALAAGEPPADVVVIATPPSTVAAVLRDAQARGLGAVYTDVASTKGRILSSAELTGCDMSTYVPGHPMAGREVSGTGAARADLFAGRKWALCPGPATALLAALTVTELAALCGAQVCLLSPYAHDRAVAAVSHAPLVLSAALAARFAYTREGADVLALTGRGLYDVTRVAGSPPELWIDILEHNAEAVADMLEQVVDDLAAVGAALREADGSARWGVVADLLVRGNLGRELIVDAYARRAPAEGVELEAA</sequence>
<dbReference type="SUPFAM" id="SSF48179">
    <property type="entry name" value="6-phosphogluconate dehydrogenase C-terminal domain-like"/>
    <property type="match status" value="1"/>
</dbReference>
<dbReference type="NCBIfam" id="NF005112">
    <property type="entry name" value="PRK06545.2-4"/>
    <property type="match status" value="1"/>
</dbReference>
<proteinExistence type="inferred from homology"/>
<dbReference type="EMBL" id="JBHSPA010000027">
    <property type="protein sequence ID" value="MFC5827105.1"/>
    <property type="molecule type" value="Genomic_DNA"/>
</dbReference>
<name>A0ABW1CMX5_9ACTN</name>
<dbReference type="InterPro" id="IPR050812">
    <property type="entry name" value="Preph/Arog_dehydrog"/>
</dbReference>
<feature type="domain" description="Prephenate/arogenate dehydrogenase" evidence="3">
    <location>
        <begin position="13"/>
        <end position="297"/>
    </location>
</feature>
<dbReference type="PANTHER" id="PTHR21363:SF0">
    <property type="entry name" value="PREPHENATE DEHYDROGENASE [NADP(+)]"/>
    <property type="match status" value="1"/>
</dbReference>
<protein>
    <submittedName>
        <fullName evidence="4">Prephenate dehydrogenase</fullName>
    </submittedName>
</protein>
<accession>A0ABW1CMX5</accession>
<evidence type="ECO:0000259" key="3">
    <source>
        <dbReference type="PROSITE" id="PS51176"/>
    </source>
</evidence>
<dbReference type="PROSITE" id="PS51176">
    <property type="entry name" value="PDH_ADH"/>
    <property type="match status" value="1"/>
</dbReference>
<dbReference type="Pfam" id="PF20463">
    <property type="entry name" value="PDH_C"/>
    <property type="match status" value="1"/>
</dbReference>
<reference evidence="5" key="1">
    <citation type="journal article" date="2019" name="Int. J. Syst. Evol. Microbiol.">
        <title>The Global Catalogue of Microorganisms (GCM) 10K type strain sequencing project: providing services to taxonomists for standard genome sequencing and annotation.</title>
        <authorList>
            <consortium name="The Broad Institute Genomics Platform"/>
            <consortium name="The Broad Institute Genome Sequencing Center for Infectious Disease"/>
            <person name="Wu L."/>
            <person name="Ma J."/>
        </authorList>
    </citation>
    <scope>NUCLEOTIDE SEQUENCE [LARGE SCALE GENOMIC DNA]</scope>
    <source>
        <strain evidence="5">CCUG 53903</strain>
    </source>
</reference>
<evidence type="ECO:0000313" key="4">
    <source>
        <dbReference type="EMBL" id="MFC5827105.1"/>
    </source>
</evidence>